<accession>A0A846TTL3</accession>
<dbReference type="AlphaFoldDB" id="A0A846TTL3"/>
<evidence type="ECO:0000313" key="1">
    <source>
        <dbReference type="EMBL" id="NKE09122.1"/>
    </source>
</evidence>
<comment type="caution">
    <text evidence="1">The sequence shown here is derived from an EMBL/GenBank/DDBJ whole genome shotgun (WGS) entry which is preliminary data.</text>
</comment>
<dbReference type="Proteomes" id="UP000521379">
    <property type="component" value="Unassembled WGS sequence"/>
</dbReference>
<proteinExistence type="predicted"/>
<name>A0A846TTL3_9MICC</name>
<gene>
    <name evidence="1" type="ORF">GTW58_04015</name>
</gene>
<reference evidence="1 2" key="1">
    <citation type="submission" date="2020-02" db="EMBL/GenBank/DDBJ databases">
        <authorList>
            <person name="Sun Q."/>
        </authorList>
    </citation>
    <scope>NUCLEOTIDE SEQUENCE [LARGE SCALE GENOMIC DNA]</scope>
    <source>
        <strain evidence="1 2">YIM 13062</strain>
    </source>
</reference>
<keyword evidence="2" id="KW-1185">Reference proteome</keyword>
<organism evidence="1 2">
    <name type="scientific">Kocuria subflava</name>
    <dbReference type="NCBI Taxonomy" id="1736139"/>
    <lineage>
        <taxon>Bacteria</taxon>
        <taxon>Bacillati</taxon>
        <taxon>Actinomycetota</taxon>
        <taxon>Actinomycetes</taxon>
        <taxon>Micrococcales</taxon>
        <taxon>Micrococcaceae</taxon>
        <taxon>Kocuria</taxon>
    </lineage>
</organism>
<dbReference type="EMBL" id="JAAVUN010000005">
    <property type="protein sequence ID" value="NKE09122.1"/>
    <property type="molecule type" value="Genomic_DNA"/>
</dbReference>
<sequence length="404" mass="41995">MTTPSHLAGWNILPLAVRIDGVQPYSLPGDLPAVTDKPAELVPTARGIRSVLDHHRAVAACAEGPSYLQVAVLVDDDGRTASVGQDGSVVAGDAVEELAATVHRMTGQSLEPLHPHLRRALVVHLDAPDLPVLAAASSVTFSAISRDGWSVVVTDDESGWWALRTGLAEPAIALSSDGAARSLEVLLGDQDPAGYTDKDQADAVCGLSWGPQWTAVSVAEDSSAAAELTREVVGICASRTSQVQIESVASVFDLDPTDTKRLANYVHGASSPLVLESVLQLLELPVIAAKVVEGAKSLEELDDAARYEPSSLPEAWIQSLTQEPTAHGLGASVHRTVLRRPELLLAVAGMQVAAGTGLAALARRAGQAAPALGALSALAFADAAGTTALYSVARKRKSQKPDAV</sequence>
<protein>
    <submittedName>
        <fullName evidence="1">Uncharacterized protein</fullName>
    </submittedName>
</protein>
<dbReference type="RefSeq" id="WP_157980455.1">
    <property type="nucleotide sequence ID" value="NZ_JAAVUN010000005.1"/>
</dbReference>
<evidence type="ECO:0000313" key="2">
    <source>
        <dbReference type="Proteomes" id="UP000521379"/>
    </source>
</evidence>